<name>A0A410TCM2_9CAUD</name>
<keyword evidence="1" id="KW-0472">Membrane</keyword>
<evidence type="ECO:0000313" key="2">
    <source>
        <dbReference type="EMBL" id="QAU06763.1"/>
    </source>
</evidence>
<keyword evidence="1" id="KW-0812">Transmembrane</keyword>
<sequence>MSTSRLSKAGVVALTTSGISLVVGTLFGHILTKKYMTDKYEALIEQEVLKAKAFYSQLNKTGEFSDPAAVAERLGAKAEQVDETMTADEENSEDIVVDDKPFRDLDPEVRVNYSKYSENYTGPAVQREKPVQDPPLEINTGESMAEFETRIAEAAHEKVAAIIHDVEEGLGEEGENMASNVFDTHGVEPLRVDNEEDRMSGQPYIISVSEFMENDPQYQQNTISFYQGDSVLADESDQPIPDINSIVGERNLQRFGEGSGDPNIVFVRNDRLEVDFEITQSLGTYAEEVLGVTPQQARGRGSR</sequence>
<keyword evidence="3" id="KW-1185">Reference proteome</keyword>
<gene>
    <name evidence="2" type="primary">57</name>
    <name evidence="2" type="ORF">SEA_DUFFINGTON_57</name>
</gene>
<keyword evidence="1" id="KW-1133">Transmembrane helix</keyword>
<dbReference type="EMBL" id="MK376957">
    <property type="protein sequence ID" value="QAU06763.1"/>
    <property type="molecule type" value="Genomic_DNA"/>
</dbReference>
<dbReference type="Proteomes" id="UP000290209">
    <property type="component" value="Segment"/>
</dbReference>
<accession>A0A410TCM2</accession>
<dbReference type="KEGG" id="vg:55613938"/>
<proteinExistence type="predicted"/>
<dbReference type="GeneID" id="55613938"/>
<feature type="transmembrane region" description="Helical" evidence="1">
    <location>
        <begin position="12"/>
        <end position="31"/>
    </location>
</feature>
<dbReference type="RefSeq" id="YP_009843646.1">
    <property type="nucleotide sequence ID" value="NC_048750.1"/>
</dbReference>
<reference evidence="2 3" key="1">
    <citation type="submission" date="2019-01" db="EMBL/GenBank/DDBJ databases">
        <authorList>
            <person name="Fisher A."/>
            <person name="Galvan P."/>
            <person name="Koga A.P."/>
            <person name="Garlena R.A."/>
            <person name="Russell D.A."/>
            <person name="Pope W.H."/>
            <person name="Jacobs-Sera D."/>
            <person name="Hatfull G.F."/>
        </authorList>
    </citation>
    <scope>NUCLEOTIDE SEQUENCE [LARGE SCALE GENOMIC DNA]</scope>
</reference>
<evidence type="ECO:0000313" key="3">
    <source>
        <dbReference type="Proteomes" id="UP000290209"/>
    </source>
</evidence>
<organism evidence="2 3">
    <name type="scientific">Gordonia phage Duffington</name>
    <dbReference type="NCBI Taxonomy" id="2507858"/>
    <lineage>
        <taxon>Viruses</taxon>
        <taxon>Duplodnaviria</taxon>
        <taxon>Heunggongvirae</taxon>
        <taxon>Uroviricota</taxon>
        <taxon>Caudoviricetes</taxon>
        <taxon>Deejayvirinae</taxon>
        <taxon>Kenoshavirus</taxon>
        <taxon>Kenoshavirus duffington</taxon>
    </lineage>
</organism>
<evidence type="ECO:0000256" key="1">
    <source>
        <dbReference type="SAM" id="Phobius"/>
    </source>
</evidence>
<protein>
    <submittedName>
        <fullName evidence="2">Uncharacterized protein</fullName>
    </submittedName>
</protein>